<accession>A0A2Z6M314</accession>
<organism evidence="2 3">
    <name type="scientific">Trifolium subterraneum</name>
    <name type="common">Subterranean clover</name>
    <dbReference type="NCBI Taxonomy" id="3900"/>
    <lineage>
        <taxon>Eukaryota</taxon>
        <taxon>Viridiplantae</taxon>
        <taxon>Streptophyta</taxon>
        <taxon>Embryophyta</taxon>
        <taxon>Tracheophyta</taxon>
        <taxon>Spermatophyta</taxon>
        <taxon>Magnoliopsida</taxon>
        <taxon>eudicotyledons</taxon>
        <taxon>Gunneridae</taxon>
        <taxon>Pentapetalae</taxon>
        <taxon>rosids</taxon>
        <taxon>fabids</taxon>
        <taxon>Fabales</taxon>
        <taxon>Fabaceae</taxon>
        <taxon>Papilionoideae</taxon>
        <taxon>50 kb inversion clade</taxon>
        <taxon>NPAAA clade</taxon>
        <taxon>Hologalegina</taxon>
        <taxon>IRL clade</taxon>
        <taxon>Trifolieae</taxon>
        <taxon>Trifolium</taxon>
    </lineage>
</organism>
<dbReference type="EMBL" id="DF973131">
    <property type="protein sequence ID" value="GAU13182.1"/>
    <property type="molecule type" value="Genomic_DNA"/>
</dbReference>
<dbReference type="Proteomes" id="UP000242715">
    <property type="component" value="Unassembled WGS sequence"/>
</dbReference>
<gene>
    <name evidence="2" type="ORF">TSUD_179250</name>
</gene>
<evidence type="ECO:0000256" key="1">
    <source>
        <dbReference type="SAM" id="MobiDB-lite"/>
    </source>
</evidence>
<evidence type="ECO:0000313" key="2">
    <source>
        <dbReference type="EMBL" id="GAU13182.1"/>
    </source>
</evidence>
<dbReference type="AlphaFoldDB" id="A0A2Z6M314"/>
<protein>
    <submittedName>
        <fullName evidence="2">Uncharacterized protein</fullName>
    </submittedName>
</protein>
<proteinExistence type="predicted"/>
<reference evidence="3" key="1">
    <citation type="journal article" date="2017" name="Front. Plant Sci.">
        <title>Climate Clever Clovers: New Paradigm to Reduce the Environmental Footprint of Ruminants by Breeding Low Methanogenic Forages Utilizing Haplotype Variation.</title>
        <authorList>
            <person name="Kaur P."/>
            <person name="Appels R."/>
            <person name="Bayer P.E."/>
            <person name="Keeble-Gagnere G."/>
            <person name="Wang J."/>
            <person name="Hirakawa H."/>
            <person name="Shirasawa K."/>
            <person name="Vercoe P."/>
            <person name="Stefanova K."/>
            <person name="Durmic Z."/>
            <person name="Nichols P."/>
            <person name="Revell C."/>
            <person name="Isobe S.N."/>
            <person name="Edwards D."/>
            <person name="Erskine W."/>
        </authorList>
    </citation>
    <scope>NUCLEOTIDE SEQUENCE [LARGE SCALE GENOMIC DNA]</scope>
    <source>
        <strain evidence="3">cv. Daliak</strain>
    </source>
</reference>
<keyword evidence="3" id="KW-1185">Reference proteome</keyword>
<sequence>MRTMTGWDSTDATGVGRTLTQGISFFATENMASNPACGFTFMREGCKRDTTESRITSVAGRATTFTQRGEGRSAMATTRRDERE</sequence>
<evidence type="ECO:0000313" key="3">
    <source>
        <dbReference type="Proteomes" id="UP000242715"/>
    </source>
</evidence>
<feature type="region of interest" description="Disordered" evidence="1">
    <location>
        <begin position="63"/>
        <end position="84"/>
    </location>
</feature>
<name>A0A2Z6M314_TRISU</name>